<feature type="binding site" evidence="3">
    <location>
        <position position="57"/>
    </location>
    <ligand>
        <name>substrate</name>
    </ligand>
</feature>
<dbReference type="OrthoDB" id="9781415at2"/>
<evidence type="ECO:0000256" key="2">
    <source>
        <dbReference type="ARBA" id="ARBA00023235"/>
    </source>
</evidence>
<feature type="binding site" evidence="3">
    <location>
        <begin position="7"/>
        <end position="14"/>
    </location>
    <ligand>
        <name>substrate</name>
    </ligand>
</feature>
<dbReference type="InterPro" id="IPR013078">
    <property type="entry name" value="His_Pase_superF_clade-1"/>
</dbReference>
<dbReference type="Pfam" id="PF00300">
    <property type="entry name" value="His_Phos_1"/>
    <property type="match status" value="1"/>
</dbReference>
<comment type="caution">
    <text evidence="4">The sequence shown here is derived from an EMBL/GenBank/DDBJ whole genome shotgun (WGS) entry which is preliminary data.</text>
</comment>
<keyword evidence="5" id="KW-1185">Reference proteome</keyword>
<dbReference type="InterPro" id="IPR001345">
    <property type="entry name" value="PG/BPGM_mutase_AS"/>
</dbReference>
<dbReference type="SMART" id="SM00855">
    <property type="entry name" value="PGAM"/>
    <property type="match status" value="1"/>
</dbReference>
<dbReference type="InterPro" id="IPR029033">
    <property type="entry name" value="His_PPase_superfam"/>
</dbReference>
<dbReference type="GO" id="GO:0016791">
    <property type="term" value="F:phosphatase activity"/>
    <property type="evidence" value="ECO:0007669"/>
    <property type="project" value="TreeGrafter"/>
</dbReference>
<evidence type="ECO:0000313" key="5">
    <source>
        <dbReference type="Proteomes" id="UP000244224"/>
    </source>
</evidence>
<sequence length="201" mass="21886">MRLILMRHGETTWNAQSRLQGQDNSDLSERGIEQARRFSAFVRALKPARVVSSDLGRTRQTAELIGHGDCPSDARLREWDMGSWTGRTKPDLIAADAELYHAWRAGTYTPEGSEPWAVFRDRVAGGLRHWLAAGSGDLLAVVHGGVIRAALDAFLQMPPARVIPVTPGTGTILSFTPGVWETAQLEGYNIGAVVPDLSVAD</sequence>
<name>A0A2T6B039_9RHOB</name>
<keyword evidence="2" id="KW-0413">Isomerase</keyword>
<dbReference type="EMBL" id="QBKP01000007">
    <property type="protein sequence ID" value="PTX49444.1"/>
    <property type="molecule type" value="Genomic_DNA"/>
</dbReference>
<organism evidence="4 5">
    <name type="scientific">Gemmobacter caeni</name>
    <dbReference type="NCBI Taxonomy" id="589035"/>
    <lineage>
        <taxon>Bacteria</taxon>
        <taxon>Pseudomonadati</taxon>
        <taxon>Pseudomonadota</taxon>
        <taxon>Alphaproteobacteria</taxon>
        <taxon>Rhodobacterales</taxon>
        <taxon>Paracoccaceae</taxon>
        <taxon>Gemmobacter</taxon>
    </lineage>
</organism>
<dbReference type="CDD" id="cd07067">
    <property type="entry name" value="HP_PGM_like"/>
    <property type="match status" value="1"/>
</dbReference>
<dbReference type="PANTHER" id="PTHR48100:SF1">
    <property type="entry name" value="HISTIDINE PHOSPHATASE FAMILY PROTEIN-RELATED"/>
    <property type="match status" value="1"/>
</dbReference>
<gene>
    <name evidence="4" type="ORF">C8N34_10791</name>
</gene>
<dbReference type="InterPro" id="IPR050275">
    <property type="entry name" value="PGM_Phosphatase"/>
</dbReference>
<dbReference type="Gene3D" id="3.40.50.1240">
    <property type="entry name" value="Phosphoglycerate mutase-like"/>
    <property type="match status" value="1"/>
</dbReference>
<dbReference type="PROSITE" id="PS00175">
    <property type="entry name" value="PG_MUTASE"/>
    <property type="match status" value="1"/>
</dbReference>
<dbReference type="Proteomes" id="UP000244224">
    <property type="component" value="Unassembled WGS sequence"/>
</dbReference>
<keyword evidence="1" id="KW-0324">Glycolysis</keyword>
<dbReference type="SUPFAM" id="SSF53254">
    <property type="entry name" value="Phosphoglycerate mutase-like"/>
    <property type="match status" value="1"/>
</dbReference>
<dbReference type="RefSeq" id="WP_108129098.1">
    <property type="nucleotide sequence ID" value="NZ_VLLH01000006.1"/>
</dbReference>
<dbReference type="AlphaFoldDB" id="A0A2T6B039"/>
<reference evidence="4 5" key="1">
    <citation type="submission" date="2018-04" db="EMBL/GenBank/DDBJ databases">
        <title>Genomic Encyclopedia of Archaeal and Bacterial Type Strains, Phase II (KMG-II): from individual species to whole genera.</title>
        <authorList>
            <person name="Goeker M."/>
        </authorList>
    </citation>
    <scope>NUCLEOTIDE SEQUENCE [LARGE SCALE GENOMIC DNA]</scope>
    <source>
        <strain evidence="4 5">DSM 21823</strain>
    </source>
</reference>
<proteinExistence type="predicted"/>
<dbReference type="GO" id="GO:0005737">
    <property type="term" value="C:cytoplasm"/>
    <property type="evidence" value="ECO:0007669"/>
    <property type="project" value="TreeGrafter"/>
</dbReference>
<accession>A0A2T6B039</accession>
<evidence type="ECO:0000256" key="1">
    <source>
        <dbReference type="ARBA" id="ARBA00023152"/>
    </source>
</evidence>
<dbReference type="PANTHER" id="PTHR48100">
    <property type="entry name" value="BROAD-SPECIFICITY PHOSPHATASE YOR283W-RELATED"/>
    <property type="match status" value="1"/>
</dbReference>
<evidence type="ECO:0000256" key="3">
    <source>
        <dbReference type="PIRSR" id="PIRSR613078-2"/>
    </source>
</evidence>
<protein>
    <submittedName>
        <fullName evidence="4">Putative phosphoglycerate mutase</fullName>
    </submittedName>
</protein>
<evidence type="ECO:0000313" key="4">
    <source>
        <dbReference type="EMBL" id="PTX49444.1"/>
    </source>
</evidence>